<dbReference type="AlphaFoldDB" id="A0A3Q0IIG7"/>
<dbReference type="STRING" id="121845.A0A3Q0IIG7"/>
<accession>A0A3Q0IIG7</accession>
<keyword evidence="4" id="KW-0479">Metal-binding</keyword>
<gene>
    <name evidence="13" type="primary">LOC103524923</name>
</gene>
<dbReference type="Proteomes" id="UP000079169">
    <property type="component" value="Unplaced"/>
</dbReference>
<dbReference type="GeneID" id="103524923"/>
<feature type="transmembrane region" description="Helical" evidence="10">
    <location>
        <begin position="165"/>
        <end position="190"/>
    </location>
</feature>
<name>A0A3Q0IIG7_DIACI</name>
<keyword evidence="8 10" id="KW-1133">Transmembrane helix</keyword>
<dbReference type="GO" id="GO:0016740">
    <property type="term" value="F:transferase activity"/>
    <property type="evidence" value="ECO:0007669"/>
    <property type="project" value="UniProtKB-KW"/>
</dbReference>
<evidence type="ECO:0000313" key="13">
    <source>
        <dbReference type="RefSeq" id="XP_026675994.1"/>
    </source>
</evidence>
<keyword evidence="5" id="KW-0863">Zinc-finger</keyword>
<keyword evidence="2" id="KW-0808">Transferase</keyword>
<keyword evidence="3 10" id="KW-0812">Transmembrane</keyword>
<keyword evidence="7" id="KW-0862">Zinc</keyword>
<sequence>MVRKEFSFISKTTRHIETVVNGMDDDKNKLVNRKEHKKSSSASIVSDLDAEEHSQQDDADFFNSICNDILQLLEGEIDEIGSEHDENAPVCRICHGSHENLKALCECRGTMGLVHAECLTQWLSESGRSCCEICNFKYKFKRTLKRPLWETMAGWLYKVVENSQVFIILSWLMAITPIVLLAAALCVYCLRQIFIYSDRTRAVHPAVAFFTFTCSLTLVVWYYDMLFMIVRAYFENWHFYYIRDHDIEIIFPERPEITDGPSHK</sequence>
<keyword evidence="6" id="KW-0833">Ubl conjugation pathway</keyword>
<dbReference type="PANTHER" id="PTHR46065:SF3">
    <property type="entry name" value="FI20425P1"/>
    <property type="match status" value="1"/>
</dbReference>
<evidence type="ECO:0000313" key="12">
    <source>
        <dbReference type="Proteomes" id="UP000079169"/>
    </source>
</evidence>
<evidence type="ECO:0000256" key="1">
    <source>
        <dbReference type="ARBA" id="ARBA00004141"/>
    </source>
</evidence>
<organism evidence="12 13">
    <name type="scientific">Diaphorina citri</name>
    <name type="common">Asian citrus psyllid</name>
    <dbReference type="NCBI Taxonomy" id="121845"/>
    <lineage>
        <taxon>Eukaryota</taxon>
        <taxon>Metazoa</taxon>
        <taxon>Ecdysozoa</taxon>
        <taxon>Arthropoda</taxon>
        <taxon>Hexapoda</taxon>
        <taxon>Insecta</taxon>
        <taxon>Pterygota</taxon>
        <taxon>Neoptera</taxon>
        <taxon>Paraneoptera</taxon>
        <taxon>Hemiptera</taxon>
        <taxon>Sternorrhyncha</taxon>
        <taxon>Psylloidea</taxon>
        <taxon>Psyllidae</taxon>
        <taxon>Diaphorininae</taxon>
        <taxon>Diaphorina</taxon>
    </lineage>
</organism>
<dbReference type="Pfam" id="PF12906">
    <property type="entry name" value="RINGv"/>
    <property type="match status" value="1"/>
</dbReference>
<dbReference type="GO" id="GO:0016020">
    <property type="term" value="C:membrane"/>
    <property type="evidence" value="ECO:0007669"/>
    <property type="project" value="UniProtKB-SubCell"/>
</dbReference>
<evidence type="ECO:0000256" key="2">
    <source>
        <dbReference type="ARBA" id="ARBA00022679"/>
    </source>
</evidence>
<dbReference type="Gene3D" id="3.30.40.10">
    <property type="entry name" value="Zinc/RING finger domain, C3HC4 (zinc finger)"/>
    <property type="match status" value="1"/>
</dbReference>
<feature type="domain" description="RING-CH-type" evidence="11">
    <location>
        <begin position="83"/>
        <end position="141"/>
    </location>
</feature>
<dbReference type="PaxDb" id="121845-A0A3Q0IIG7"/>
<dbReference type="RefSeq" id="XP_026675994.1">
    <property type="nucleotide sequence ID" value="XM_026820193.1"/>
</dbReference>
<evidence type="ECO:0000256" key="6">
    <source>
        <dbReference type="ARBA" id="ARBA00022786"/>
    </source>
</evidence>
<dbReference type="InterPro" id="IPR011016">
    <property type="entry name" value="Znf_RING-CH"/>
</dbReference>
<keyword evidence="12" id="KW-1185">Reference proteome</keyword>
<comment type="subcellular location">
    <subcellularLocation>
        <location evidence="1">Membrane</location>
        <topology evidence="1">Multi-pass membrane protein</topology>
    </subcellularLocation>
</comment>
<evidence type="ECO:0000256" key="9">
    <source>
        <dbReference type="ARBA" id="ARBA00023136"/>
    </source>
</evidence>
<evidence type="ECO:0000256" key="8">
    <source>
        <dbReference type="ARBA" id="ARBA00022989"/>
    </source>
</evidence>
<proteinExistence type="predicted"/>
<dbReference type="PROSITE" id="PS51292">
    <property type="entry name" value="ZF_RING_CH"/>
    <property type="match status" value="1"/>
</dbReference>
<dbReference type="PANTHER" id="PTHR46065">
    <property type="entry name" value="E3 UBIQUITIN-PROTEIN LIGASE MARCH 2/3 FAMILY MEMBER"/>
    <property type="match status" value="1"/>
</dbReference>
<protein>
    <submittedName>
        <fullName evidence="13">E3 ubiquitin-protein ligase MARCH3</fullName>
    </submittedName>
</protein>
<dbReference type="InterPro" id="IPR013083">
    <property type="entry name" value="Znf_RING/FYVE/PHD"/>
</dbReference>
<evidence type="ECO:0000256" key="3">
    <source>
        <dbReference type="ARBA" id="ARBA00022692"/>
    </source>
</evidence>
<feature type="transmembrane region" description="Helical" evidence="10">
    <location>
        <begin position="202"/>
        <end position="223"/>
    </location>
</feature>
<keyword evidence="9 10" id="KW-0472">Membrane</keyword>
<evidence type="ECO:0000256" key="10">
    <source>
        <dbReference type="SAM" id="Phobius"/>
    </source>
</evidence>
<reference evidence="13" key="1">
    <citation type="submission" date="2025-08" db="UniProtKB">
        <authorList>
            <consortium name="RefSeq"/>
        </authorList>
    </citation>
    <scope>IDENTIFICATION</scope>
</reference>
<evidence type="ECO:0000256" key="5">
    <source>
        <dbReference type="ARBA" id="ARBA00022771"/>
    </source>
</evidence>
<dbReference type="SUPFAM" id="SSF57850">
    <property type="entry name" value="RING/U-box"/>
    <property type="match status" value="1"/>
</dbReference>
<dbReference type="GO" id="GO:0008270">
    <property type="term" value="F:zinc ion binding"/>
    <property type="evidence" value="ECO:0007669"/>
    <property type="project" value="UniProtKB-KW"/>
</dbReference>
<evidence type="ECO:0000259" key="11">
    <source>
        <dbReference type="PROSITE" id="PS51292"/>
    </source>
</evidence>
<evidence type="ECO:0000256" key="4">
    <source>
        <dbReference type="ARBA" id="ARBA00022723"/>
    </source>
</evidence>
<dbReference type="SMART" id="SM00744">
    <property type="entry name" value="RINGv"/>
    <property type="match status" value="1"/>
</dbReference>
<evidence type="ECO:0000256" key="7">
    <source>
        <dbReference type="ARBA" id="ARBA00022833"/>
    </source>
</evidence>
<dbReference type="KEGG" id="dci:103524923"/>